<keyword evidence="1" id="KW-0472">Membrane</keyword>
<keyword evidence="3" id="KW-1185">Reference proteome</keyword>
<dbReference type="EMBL" id="LT838272">
    <property type="protein sequence ID" value="SMB95710.1"/>
    <property type="molecule type" value="Genomic_DNA"/>
</dbReference>
<evidence type="ECO:0000313" key="2">
    <source>
        <dbReference type="EMBL" id="SMB95710.1"/>
    </source>
</evidence>
<organism evidence="2 3">
    <name type="scientific">Thermanaeromonas toyohensis ToBE</name>
    <dbReference type="NCBI Taxonomy" id="698762"/>
    <lineage>
        <taxon>Bacteria</taxon>
        <taxon>Bacillati</taxon>
        <taxon>Bacillota</taxon>
        <taxon>Clostridia</taxon>
        <taxon>Neomoorellales</taxon>
        <taxon>Neomoorellaceae</taxon>
        <taxon>Thermanaeromonas</taxon>
    </lineage>
</organism>
<name>A0A1W1VR52_9FIRM</name>
<accession>A0A1W1VR52</accession>
<gene>
    <name evidence="2" type="ORF">SAMN00808754_1308</name>
</gene>
<proteinExistence type="predicted"/>
<keyword evidence="1" id="KW-0812">Transmembrane</keyword>
<dbReference type="OrthoDB" id="1726872at2"/>
<evidence type="ECO:0000256" key="1">
    <source>
        <dbReference type="SAM" id="Phobius"/>
    </source>
</evidence>
<dbReference type="STRING" id="698762.SAMN00808754_1308"/>
<keyword evidence="1" id="KW-1133">Transmembrane helix</keyword>
<dbReference type="RefSeq" id="WP_157109798.1">
    <property type="nucleotide sequence ID" value="NZ_LT838272.1"/>
</dbReference>
<dbReference type="Proteomes" id="UP000192569">
    <property type="component" value="Chromosome I"/>
</dbReference>
<sequence>MKKILRDQRGSTFIENALWIILFVLAISPFLVTLATAIGTKFTEMASRINSIGTP</sequence>
<protein>
    <submittedName>
        <fullName evidence="2">Flp pilus assembly protein, pilin Flp</fullName>
    </submittedName>
</protein>
<feature type="transmembrane region" description="Helical" evidence="1">
    <location>
        <begin position="17"/>
        <end position="38"/>
    </location>
</feature>
<reference evidence="2 3" key="1">
    <citation type="submission" date="2017-04" db="EMBL/GenBank/DDBJ databases">
        <authorList>
            <person name="Afonso C.L."/>
            <person name="Miller P.J."/>
            <person name="Scott M.A."/>
            <person name="Spackman E."/>
            <person name="Goraichik I."/>
            <person name="Dimitrov K.M."/>
            <person name="Suarez D.L."/>
            <person name="Swayne D.E."/>
        </authorList>
    </citation>
    <scope>NUCLEOTIDE SEQUENCE [LARGE SCALE GENOMIC DNA]</scope>
    <source>
        <strain evidence="2 3">ToBE</strain>
    </source>
</reference>
<evidence type="ECO:0000313" key="3">
    <source>
        <dbReference type="Proteomes" id="UP000192569"/>
    </source>
</evidence>
<dbReference type="AlphaFoldDB" id="A0A1W1VR52"/>